<dbReference type="InParanoid" id="A0A165P392"/>
<evidence type="ECO:0008006" key="4">
    <source>
        <dbReference type="Google" id="ProtNLM"/>
    </source>
</evidence>
<feature type="non-terminal residue" evidence="2">
    <location>
        <position position="116"/>
    </location>
</feature>
<dbReference type="OrthoDB" id="412006at2759"/>
<gene>
    <name evidence="2" type="ORF">NEOLEDRAFT_1028441</name>
</gene>
<feature type="region of interest" description="Disordered" evidence="1">
    <location>
        <begin position="15"/>
        <end position="35"/>
    </location>
</feature>
<feature type="non-terminal residue" evidence="2">
    <location>
        <position position="1"/>
    </location>
</feature>
<evidence type="ECO:0000313" key="2">
    <source>
        <dbReference type="EMBL" id="KZT20459.1"/>
    </source>
</evidence>
<protein>
    <recommendedName>
        <fullName evidence="4">Reverse transcriptase domain-containing protein</fullName>
    </recommendedName>
</protein>
<dbReference type="Proteomes" id="UP000076761">
    <property type="component" value="Unassembled WGS sequence"/>
</dbReference>
<dbReference type="STRING" id="1314782.A0A165P392"/>
<evidence type="ECO:0000313" key="3">
    <source>
        <dbReference type="Proteomes" id="UP000076761"/>
    </source>
</evidence>
<dbReference type="AlphaFoldDB" id="A0A165P392"/>
<keyword evidence="3" id="KW-1185">Reference proteome</keyword>
<organism evidence="2 3">
    <name type="scientific">Neolentinus lepideus HHB14362 ss-1</name>
    <dbReference type="NCBI Taxonomy" id="1314782"/>
    <lineage>
        <taxon>Eukaryota</taxon>
        <taxon>Fungi</taxon>
        <taxon>Dikarya</taxon>
        <taxon>Basidiomycota</taxon>
        <taxon>Agaricomycotina</taxon>
        <taxon>Agaricomycetes</taxon>
        <taxon>Gloeophyllales</taxon>
        <taxon>Gloeophyllaceae</taxon>
        <taxon>Neolentinus</taxon>
    </lineage>
</organism>
<accession>A0A165P392</accession>
<proteinExistence type="predicted"/>
<name>A0A165P392_9AGAM</name>
<dbReference type="EMBL" id="KV425620">
    <property type="protein sequence ID" value="KZT20459.1"/>
    <property type="molecule type" value="Genomic_DNA"/>
</dbReference>
<reference evidence="2 3" key="1">
    <citation type="journal article" date="2016" name="Mol. Biol. Evol.">
        <title>Comparative Genomics of Early-Diverging Mushroom-Forming Fungi Provides Insights into the Origins of Lignocellulose Decay Capabilities.</title>
        <authorList>
            <person name="Nagy L.G."/>
            <person name="Riley R."/>
            <person name="Tritt A."/>
            <person name="Adam C."/>
            <person name="Daum C."/>
            <person name="Floudas D."/>
            <person name="Sun H."/>
            <person name="Yadav J.S."/>
            <person name="Pangilinan J."/>
            <person name="Larsson K.H."/>
            <person name="Matsuura K."/>
            <person name="Barry K."/>
            <person name="Labutti K."/>
            <person name="Kuo R."/>
            <person name="Ohm R.A."/>
            <person name="Bhattacharya S.S."/>
            <person name="Shirouzu T."/>
            <person name="Yoshinaga Y."/>
            <person name="Martin F.M."/>
            <person name="Grigoriev I.V."/>
            <person name="Hibbett D.S."/>
        </authorList>
    </citation>
    <scope>NUCLEOTIDE SEQUENCE [LARGE SCALE GENOMIC DNA]</scope>
    <source>
        <strain evidence="2 3">HHB14362 ss-1</strain>
    </source>
</reference>
<evidence type="ECO:0000256" key="1">
    <source>
        <dbReference type="SAM" id="MobiDB-lite"/>
    </source>
</evidence>
<sequence length="116" mass="13258">TNEDRAQQLANSFFPQPPAHSLVDPDTAPPLPISKFRPATRTRIKRALASLDPHKAPGPDGIKNIVLMKCTDIIIDRLYYLFRAVFDLDTYYPPWREWHTVVLRKPGRADYGLTKS</sequence>